<dbReference type="AlphaFoldDB" id="A0A061B593"/>
<accession>A0A061B593</accession>
<protein>
    <submittedName>
        <fullName evidence="3">CYFA0S10e02982g1_1</fullName>
    </submittedName>
</protein>
<dbReference type="GO" id="GO:0032933">
    <property type="term" value="P:SREBP signaling pathway"/>
    <property type="evidence" value="ECO:0007669"/>
    <property type="project" value="InterPro"/>
</dbReference>
<organism evidence="3">
    <name type="scientific">Cyberlindnera fabianii</name>
    <name type="common">Yeast</name>
    <name type="synonym">Hansenula fabianii</name>
    <dbReference type="NCBI Taxonomy" id="36022"/>
    <lineage>
        <taxon>Eukaryota</taxon>
        <taxon>Fungi</taxon>
        <taxon>Dikarya</taxon>
        <taxon>Ascomycota</taxon>
        <taxon>Saccharomycotina</taxon>
        <taxon>Saccharomycetes</taxon>
        <taxon>Phaffomycetales</taxon>
        <taxon>Phaffomycetaceae</taxon>
        <taxon>Cyberlindnera</taxon>
    </lineage>
</organism>
<dbReference type="InterPro" id="IPR013715">
    <property type="entry name" value="DUF1746"/>
</dbReference>
<sequence>MPGDLLMTPEELKSNNLRILKLRKKALSGSLSRYCQLLGYVFIILLYLKNISFLRFIPRVIMHRVLSDPFPSNMSVRMEDNVKRQLVKNFLIASLTLNLIFFLLDIIVGVPPDMPDSTFFNGSLTLQIIGETKPTTRWVYAYYNIAITVIQFVTLYMSSVLDPDADTEKHKELLPDSTYSINDIEGDGYTGRTTIAIIHPQEIYNHIISFELPSETTETYNEYMGSRLNMSSMM</sequence>
<keyword evidence="1" id="KW-0472">Membrane</keyword>
<dbReference type="PANTHER" id="PTHR39405">
    <property type="entry name" value="DSC E3 UBIQUITIN LIGASE COMPLEX SUBUNIT 4"/>
    <property type="match status" value="1"/>
</dbReference>
<keyword evidence="1" id="KW-1133">Transmembrane helix</keyword>
<reference evidence="3" key="1">
    <citation type="journal article" date="2014" name="Genome Announc.">
        <title>Genome sequence of the yeast Cyberlindnera fabianii (Hansenula fabianii).</title>
        <authorList>
            <person name="Freel K.C."/>
            <person name="Sarilar V."/>
            <person name="Neuveglise C."/>
            <person name="Devillers H."/>
            <person name="Friedrich A."/>
            <person name="Schacherer J."/>
        </authorList>
    </citation>
    <scope>NUCLEOTIDE SEQUENCE</scope>
    <source>
        <strain evidence="3">YJS4271</strain>
    </source>
</reference>
<name>A0A061B593_CYBFA</name>
<dbReference type="GO" id="GO:0044695">
    <property type="term" value="C:Dsc E3 ubiquitin ligase complex"/>
    <property type="evidence" value="ECO:0007669"/>
    <property type="project" value="InterPro"/>
</dbReference>
<evidence type="ECO:0000313" key="3">
    <source>
        <dbReference type="EMBL" id="CDR42846.1"/>
    </source>
</evidence>
<dbReference type="OrthoDB" id="5428737at2759"/>
<feature type="transmembrane region" description="Helical" evidence="1">
    <location>
        <begin position="90"/>
        <end position="110"/>
    </location>
</feature>
<evidence type="ECO:0000256" key="1">
    <source>
        <dbReference type="SAM" id="Phobius"/>
    </source>
</evidence>
<feature type="domain" description="DUF1746" evidence="2">
    <location>
        <begin position="36"/>
        <end position="153"/>
    </location>
</feature>
<dbReference type="VEuPathDB" id="FungiDB:BON22_3131"/>
<dbReference type="GO" id="GO:0005783">
    <property type="term" value="C:endoplasmic reticulum"/>
    <property type="evidence" value="ECO:0007669"/>
    <property type="project" value="TreeGrafter"/>
</dbReference>
<feature type="transmembrane region" description="Helical" evidence="1">
    <location>
        <begin position="140"/>
        <end position="161"/>
    </location>
</feature>
<keyword evidence="1" id="KW-0812">Transmembrane</keyword>
<evidence type="ECO:0000259" key="2">
    <source>
        <dbReference type="Pfam" id="PF08508"/>
    </source>
</evidence>
<dbReference type="PhylomeDB" id="A0A061B593"/>
<proteinExistence type="predicted"/>
<dbReference type="PANTHER" id="PTHR39405:SF1">
    <property type="entry name" value="DSC E3 UBIQUITIN LIGASE COMPLEX SUBUNIT 4"/>
    <property type="match status" value="1"/>
</dbReference>
<feature type="transmembrane region" description="Helical" evidence="1">
    <location>
        <begin position="37"/>
        <end position="57"/>
    </location>
</feature>
<dbReference type="InterPro" id="IPR038967">
    <property type="entry name" value="Dsc4-like"/>
</dbReference>
<dbReference type="EMBL" id="LK052895">
    <property type="protein sequence ID" value="CDR42846.1"/>
    <property type="molecule type" value="Genomic_DNA"/>
</dbReference>
<dbReference type="Pfam" id="PF08508">
    <property type="entry name" value="DUF1746"/>
    <property type="match status" value="1"/>
</dbReference>
<gene>
    <name evidence="3" type="ORF">CYFA0S_10e02982g</name>
</gene>